<keyword evidence="2" id="KW-1185">Reference proteome</keyword>
<proteinExistence type="predicted"/>
<name>A0A1G7XZA4_9ACTN</name>
<dbReference type="Pfam" id="PF14030">
    <property type="entry name" value="DUF4245"/>
    <property type="match status" value="1"/>
</dbReference>
<dbReference type="EMBL" id="FNCN01000009">
    <property type="protein sequence ID" value="SDG89552.1"/>
    <property type="molecule type" value="Genomic_DNA"/>
</dbReference>
<evidence type="ECO:0000313" key="1">
    <source>
        <dbReference type="EMBL" id="SDG89552.1"/>
    </source>
</evidence>
<dbReference type="InterPro" id="IPR025339">
    <property type="entry name" value="DUF4245"/>
</dbReference>
<evidence type="ECO:0008006" key="3">
    <source>
        <dbReference type="Google" id="ProtNLM"/>
    </source>
</evidence>
<reference evidence="1 2" key="1">
    <citation type="submission" date="2016-10" db="EMBL/GenBank/DDBJ databases">
        <authorList>
            <person name="de Groot N.N."/>
        </authorList>
    </citation>
    <scope>NUCLEOTIDE SEQUENCE [LARGE SCALE GENOMIC DNA]</scope>
    <source>
        <strain evidence="1 2">CPCC 201354</strain>
    </source>
</reference>
<sequence>MERFTKGFLGYVVAVAVCLAGVGLFLFVTPQSRTEHIPQVNYSMDLAGLRRTADHTIYAPSAVAKGWVPTSSRITNEKGAGTWRLGFATAKRAHAMLAQSSEKPPAEFADRLANSNAVVGTRQIGGATWEERFREDKKQRTLVRFLPDTTVIVTGTADWDELVALASSLQPQTKISD</sequence>
<dbReference type="AlphaFoldDB" id="A0A1G7XZA4"/>
<organism evidence="1 2">
    <name type="scientific">Sinosporangium album</name>
    <dbReference type="NCBI Taxonomy" id="504805"/>
    <lineage>
        <taxon>Bacteria</taxon>
        <taxon>Bacillati</taxon>
        <taxon>Actinomycetota</taxon>
        <taxon>Actinomycetes</taxon>
        <taxon>Streptosporangiales</taxon>
        <taxon>Streptosporangiaceae</taxon>
        <taxon>Sinosporangium</taxon>
    </lineage>
</organism>
<dbReference type="STRING" id="504805.SAMN05421505_10943"/>
<gene>
    <name evidence="1" type="ORF">SAMN05421505_10943</name>
</gene>
<evidence type="ECO:0000313" key="2">
    <source>
        <dbReference type="Proteomes" id="UP000198923"/>
    </source>
</evidence>
<dbReference type="OrthoDB" id="5146801at2"/>
<accession>A0A1G7XZA4</accession>
<dbReference type="RefSeq" id="WP_093170381.1">
    <property type="nucleotide sequence ID" value="NZ_FNCN01000009.1"/>
</dbReference>
<protein>
    <recommendedName>
        <fullName evidence="3">DUF4245 domain-containing protein</fullName>
    </recommendedName>
</protein>
<dbReference type="Proteomes" id="UP000198923">
    <property type="component" value="Unassembled WGS sequence"/>
</dbReference>